<evidence type="ECO:0000313" key="2">
    <source>
        <dbReference type="Proteomes" id="UP000388452"/>
    </source>
</evidence>
<dbReference type="InterPro" id="IPR006379">
    <property type="entry name" value="HAD-SF_hydro_IIB"/>
</dbReference>
<evidence type="ECO:0000313" key="1">
    <source>
        <dbReference type="EMBL" id="QFQ91470.1"/>
    </source>
</evidence>
<dbReference type="AlphaFoldDB" id="A0A5P8JRS6"/>
<name>A0A5P8JRS6_9LACO</name>
<accession>A0A5P8JRS6</accession>
<dbReference type="InterPro" id="IPR000150">
    <property type="entry name" value="Cof"/>
</dbReference>
<dbReference type="SUPFAM" id="SSF56784">
    <property type="entry name" value="HAD-like"/>
    <property type="match status" value="1"/>
</dbReference>
<dbReference type="GO" id="GO:0016791">
    <property type="term" value="F:phosphatase activity"/>
    <property type="evidence" value="ECO:0007669"/>
    <property type="project" value="TreeGrafter"/>
</dbReference>
<dbReference type="InterPro" id="IPR023214">
    <property type="entry name" value="HAD_sf"/>
</dbReference>
<reference evidence="1 2" key="1">
    <citation type="submission" date="2019-10" db="EMBL/GenBank/DDBJ databases">
        <title>Genome sequencing of Lactobacillus manihotivorans.</title>
        <authorList>
            <person name="Kim K."/>
        </authorList>
    </citation>
    <scope>NUCLEOTIDE SEQUENCE [LARGE SCALE GENOMIC DNA]</scope>
    <source>
        <strain evidence="1 2">LM010</strain>
    </source>
</reference>
<dbReference type="PANTHER" id="PTHR10000:SF53">
    <property type="entry name" value="5-AMINO-6-(5-PHOSPHO-D-RIBITYLAMINO)URACIL PHOSPHATASE YBJI-RELATED"/>
    <property type="match status" value="1"/>
</dbReference>
<dbReference type="RefSeq" id="WP_054717208.1">
    <property type="nucleotide sequence ID" value="NZ_CP045068.1"/>
</dbReference>
<gene>
    <name evidence="1" type="ORF">LM010_08550</name>
</gene>
<dbReference type="NCBIfam" id="TIGR01484">
    <property type="entry name" value="HAD-SF-IIB"/>
    <property type="match status" value="1"/>
</dbReference>
<keyword evidence="1" id="KW-0378">Hydrolase</keyword>
<dbReference type="NCBIfam" id="TIGR00099">
    <property type="entry name" value="Cof-subfamily"/>
    <property type="match status" value="1"/>
</dbReference>
<dbReference type="SFLD" id="SFLDS00003">
    <property type="entry name" value="Haloacid_Dehalogenase"/>
    <property type="match status" value="1"/>
</dbReference>
<dbReference type="EMBL" id="CP045068">
    <property type="protein sequence ID" value="QFQ91470.1"/>
    <property type="molecule type" value="Genomic_DNA"/>
</dbReference>
<dbReference type="Proteomes" id="UP000388452">
    <property type="component" value="Chromosome"/>
</dbReference>
<sequence>MLDVQLIATDMDHTLLTEAGELPPHFDQKLDALEKAGIQFAIASGRPLYTLKEIFPKHADSLVLISDNGGVIADRGQIVAKNLLPQDAIDAMVQTALSHEDVRPMICAIDGAVAPSSDRQYDAVYREFYHNLDYLDDLSQWQGEADKVTLYLPNGDAERVFAEVIQPQFGDQFSAAVSGPVWIDIMPNNVNKGTAMAQIGKLRNITPDQMMAFGDTFNDAQMLSYVKYGYLMANANPGMAPYADLHTGSNDEYGVVQVLDQVLAAKAQTRD</sequence>
<dbReference type="GO" id="GO:0000287">
    <property type="term" value="F:magnesium ion binding"/>
    <property type="evidence" value="ECO:0007669"/>
    <property type="project" value="TreeGrafter"/>
</dbReference>
<dbReference type="PANTHER" id="PTHR10000">
    <property type="entry name" value="PHOSPHOSERINE PHOSPHATASE"/>
    <property type="match status" value="1"/>
</dbReference>
<dbReference type="InterPro" id="IPR036412">
    <property type="entry name" value="HAD-like_sf"/>
</dbReference>
<dbReference type="GO" id="GO:0005829">
    <property type="term" value="C:cytosol"/>
    <property type="evidence" value="ECO:0007669"/>
    <property type="project" value="TreeGrafter"/>
</dbReference>
<proteinExistence type="predicted"/>
<dbReference type="Pfam" id="PF08282">
    <property type="entry name" value="Hydrolase_3"/>
    <property type="match status" value="1"/>
</dbReference>
<dbReference type="SFLD" id="SFLDG01140">
    <property type="entry name" value="C2.B:_Phosphomannomutase_and_P"/>
    <property type="match status" value="1"/>
</dbReference>
<dbReference type="Gene3D" id="3.30.1240.10">
    <property type="match status" value="1"/>
</dbReference>
<dbReference type="Gene3D" id="3.40.50.1000">
    <property type="entry name" value="HAD superfamily/HAD-like"/>
    <property type="match status" value="1"/>
</dbReference>
<protein>
    <submittedName>
        <fullName evidence="1">Cof-type HAD-IIB family hydrolase</fullName>
    </submittedName>
</protein>
<organism evidence="1 2">
    <name type="scientific">Lacticaseibacillus manihotivorans</name>
    <dbReference type="NCBI Taxonomy" id="88233"/>
    <lineage>
        <taxon>Bacteria</taxon>
        <taxon>Bacillati</taxon>
        <taxon>Bacillota</taxon>
        <taxon>Bacilli</taxon>
        <taxon>Lactobacillales</taxon>
        <taxon>Lactobacillaceae</taxon>
        <taxon>Lacticaseibacillus</taxon>
    </lineage>
</organism>